<organism evidence="2">
    <name type="scientific">marine metagenome</name>
    <dbReference type="NCBI Taxonomy" id="408172"/>
    <lineage>
        <taxon>unclassified sequences</taxon>
        <taxon>metagenomes</taxon>
        <taxon>ecological metagenomes</taxon>
    </lineage>
</organism>
<evidence type="ECO:0000313" key="2">
    <source>
        <dbReference type="EMBL" id="SVC01137.1"/>
    </source>
</evidence>
<reference evidence="2" key="1">
    <citation type="submission" date="2018-05" db="EMBL/GenBank/DDBJ databases">
        <authorList>
            <person name="Lanie J.A."/>
            <person name="Ng W.-L."/>
            <person name="Kazmierczak K.M."/>
            <person name="Andrzejewski T.M."/>
            <person name="Davidsen T.M."/>
            <person name="Wayne K.J."/>
            <person name="Tettelin H."/>
            <person name="Glass J.I."/>
            <person name="Rusch D."/>
            <person name="Podicherti R."/>
            <person name="Tsui H.-C.T."/>
            <person name="Winkler M.E."/>
        </authorList>
    </citation>
    <scope>NUCLEOTIDE SEQUENCE</scope>
</reference>
<dbReference type="EMBL" id="UINC01068477">
    <property type="protein sequence ID" value="SVC01137.1"/>
    <property type="molecule type" value="Genomic_DNA"/>
</dbReference>
<gene>
    <name evidence="2" type="ORF">METZ01_LOCUS253991</name>
</gene>
<evidence type="ECO:0000256" key="1">
    <source>
        <dbReference type="SAM" id="MobiDB-lite"/>
    </source>
</evidence>
<dbReference type="AlphaFoldDB" id="A0A382IPJ9"/>
<name>A0A382IPJ9_9ZZZZ</name>
<feature type="non-terminal residue" evidence="2">
    <location>
        <position position="1"/>
    </location>
</feature>
<protein>
    <submittedName>
        <fullName evidence="2">Uncharacterized protein</fullName>
    </submittedName>
</protein>
<feature type="region of interest" description="Disordered" evidence="1">
    <location>
        <begin position="121"/>
        <end position="144"/>
    </location>
</feature>
<accession>A0A382IPJ9</accession>
<proteinExistence type="predicted"/>
<sequence>VQSVSIPVNPDRNCLHINKKQLSLALRAWGRGDERFVPSFVGSKIVKESDVEIVKEILHYGKSSLADGSSNLQRTTFRGDNLMVTEYLAGPWFMAIAGIEERQDGELCFLLTTIRHKQHPDYVSPSEAAKKAGADKPPPTTEQNARRVLGIIRGLIERDEL</sequence>